<dbReference type="KEGG" id="vg:22277231"/>
<reference evidence="1 2" key="1">
    <citation type="journal article" date="2014" name="Emerg. Infect. Dis.">
        <title>Clinical Isolates of Shiga Toxin 1a-Producing Shigella flexneri with an Epidemiological Link to Recent Travel to Hispaniola.</title>
        <authorList>
            <person name="Gray M.D."/>
            <person name="Lampel K.A."/>
            <person name="Strockbine N.A."/>
            <person name="Fernandez R.E."/>
            <person name="Melton-Celsa A.R."/>
            <person name="Maurelli A.T."/>
        </authorList>
    </citation>
    <scope>NUCLEOTIDE SEQUENCE [LARGE SCALE GENOMIC DNA]</scope>
</reference>
<proteinExistence type="predicted"/>
<evidence type="ECO:0000313" key="1">
    <source>
        <dbReference type="EMBL" id="AHZ95232.1"/>
    </source>
</evidence>
<dbReference type="OrthoDB" id="12568at10239"/>
<sequence>MAPVSGERMNDKILRYMQRVVRNSRNPEFMNEVKDACLKKQAFCFEAPDGFLVLRSVLSADGIPYVLVLLGVCTGSNSVERYLPEVKTLTRLAGGRWAEFHTARRGFIRLGKRLGFERMPDDEDGFMVFRIAV</sequence>
<dbReference type="Proteomes" id="UP000029366">
    <property type="component" value="Segment"/>
</dbReference>
<dbReference type="EMBL" id="KJ603229">
    <property type="protein sequence ID" value="AHZ95232.1"/>
    <property type="molecule type" value="Genomic_DNA"/>
</dbReference>
<name>A0A088CC37_9CAUD</name>
<evidence type="ECO:0000313" key="2">
    <source>
        <dbReference type="Proteomes" id="UP000029366"/>
    </source>
</evidence>
<protein>
    <submittedName>
        <fullName evidence="1">Uncharacterized protein</fullName>
    </submittedName>
</protein>
<organism evidence="1 2">
    <name type="scientific">Shigella phage POCJ13</name>
    <dbReference type="NCBI Taxonomy" id="1498227"/>
    <lineage>
        <taxon>Viruses</taxon>
        <taxon>Duplodnaviria</taxon>
        <taxon>Heunggongvirae</taxon>
        <taxon>Uroviricota</taxon>
        <taxon>Caudoviricetes</taxon>
        <taxon>Sepvirinae</taxon>
        <taxon>Diegovirus</taxon>
        <taxon>Diegovirus POCJ13</taxon>
    </lineage>
</organism>
<accession>A0A088CC37</accession>
<dbReference type="GeneID" id="22277231"/>
<keyword evidence="2" id="KW-1185">Reference proteome</keyword>
<dbReference type="RefSeq" id="YP_009100288.1">
    <property type="nucleotide sequence ID" value="NC_025434.1"/>
</dbReference>